<dbReference type="InterPro" id="IPR013766">
    <property type="entry name" value="Thioredoxin_domain"/>
</dbReference>
<sequence>MSRMIAFRLALACGLVLLTASLVLALPPAGKSFPALDLAAPDREADLDYLGLPKDAPTYRIEDVDAPFVLVQFFNVYCMHCQAEAPDVQKLFAAVSDGDLAEKLKMTSVAMGNTAFEIRVFREKYGLTLPMSTDESFAAHKALGAPGTPAYVLVRNPKDKGGRATVLFSGEGRFVSWEKFLDTVRSKVKEE</sequence>
<keyword evidence="4" id="KW-1185">Reference proteome</keyword>
<dbReference type="GO" id="GO:0016209">
    <property type="term" value="F:antioxidant activity"/>
    <property type="evidence" value="ECO:0007669"/>
    <property type="project" value="InterPro"/>
</dbReference>
<dbReference type="RefSeq" id="WP_020886168.1">
    <property type="nucleotide sequence ID" value="NZ_ATHI01000005.1"/>
</dbReference>
<dbReference type="OrthoDB" id="5516057at2"/>
<dbReference type="EMBL" id="ATHI01000005">
    <property type="protein sequence ID" value="EPR34919.1"/>
    <property type="molecule type" value="Genomic_DNA"/>
</dbReference>
<dbReference type="InterPro" id="IPR000866">
    <property type="entry name" value="AhpC/TSA"/>
</dbReference>
<dbReference type="Proteomes" id="UP000014975">
    <property type="component" value="Unassembled WGS sequence"/>
</dbReference>
<comment type="caution">
    <text evidence="3">The sequence shown here is derived from an EMBL/GenBank/DDBJ whole genome shotgun (WGS) entry which is preliminary data.</text>
</comment>
<dbReference type="Gene3D" id="3.40.30.10">
    <property type="entry name" value="Glutaredoxin"/>
    <property type="match status" value="1"/>
</dbReference>
<organism evidence="3 4">
    <name type="scientific">Alkalidesulfovibrio alkalitolerans DSM 16529</name>
    <dbReference type="NCBI Taxonomy" id="1121439"/>
    <lineage>
        <taxon>Bacteria</taxon>
        <taxon>Pseudomonadati</taxon>
        <taxon>Thermodesulfobacteriota</taxon>
        <taxon>Desulfovibrionia</taxon>
        <taxon>Desulfovibrionales</taxon>
        <taxon>Desulfovibrionaceae</taxon>
        <taxon>Alkalidesulfovibrio</taxon>
    </lineage>
</organism>
<reference evidence="3 4" key="1">
    <citation type="journal article" date="2013" name="Genome Announc.">
        <title>Draft genome sequences for three mercury-methylating, sulfate-reducing bacteria.</title>
        <authorList>
            <person name="Brown S.D."/>
            <person name="Hurt R.A.Jr."/>
            <person name="Gilmour C.C."/>
            <person name="Elias D.A."/>
        </authorList>
    </citation>
    <scope>NUCLEOTIDE SEQUENCE [LARGE SCALE GENOMIC DNA]</scope>
    <source>
        <strain evidence="3 4">DSM 16529</strain>
    </source>
</reference>
<evidence type="ECO:0000256" key="1">
    <source>
        <dbReference type="SAM" id="SignalP"/>
    </source>
</evidence>
<dbReference type="GO" id="GO:0016491">
    <property type="term" value="F:oxidoreductase activity"/>
    <property type="evidence" value="ECO:0007669"/>
    <property type="project" value="InterPro"/>
</dbReference>
<name>S7ULY3_9BACT</name>
<gene>
    <name evidence="3" type="ORF">dsat_2282</name>
</gene>
<evidence type="ECO:0000313" key="4">
    <source>
        <dbReference type="Proteomes" id="UP000014975"/>
    </source>
</evidence>
<dbReference type="STRING" id="1121439.dsat_2282"/>
<evidence type="ECO:0000259" key="2">
    <source>
        <dbReference type="PROSITE" id="PS51352"/>
    </source>
</evidence>
<feature type="signal peptide" evidence="1">
    <location>
        <begin position="1"/>
        <end position="25"/>
    </location>
</feature>
<evidence type="ECO:0000313" key="3">
    <source>
        <dbReference type="EMBL" id="EPR34919.1"/>
    </source>
</evidence>
<dbReference type="AlphaFoldDB" id="S7ULY3"/>
<dbReference type="CDD" id="cd02966">
    <property type="entry name" value="TlpA_like_family"/>
    <property type="match status" value="1"/>
</dbReference>
<keyword evidence="1" id="KW-0732">Signal</keyword>
<proteinExistence type="predicted"/>
<dbReference type="SUPFAM" id="SSF52833">
    <property type="entry name" value="Thioredoxin-like"/>
    <property type="match status" value="1"/>
</dbReference>
<dbReference type="PROSITE" id="PS51352">
    <property type="entry name" value="THIOREDOXIN_2"/>
    <property type="match status" value="1"/>
</dbReference>
<protein>
    <submittedName>
        <fullName evidence="3">Alkyl hydroperoxide reductase/ Thiol specific antioxidant/ Mal allergen</fullName>
    </submittedName>
</protein>
<accession>S7ULY3</accession>
<dbReference type="InterPro" id="IPR036249">
    <property type="entry name" value="Thioredoxin-like_sf"/>
</dbReference>
<dbReference type="Pfam" id="PF00578">
    <property type="entry name" value="AhpC-TSA"/>
    <property type="match status" value="1"/>
</dbReference>
<feature type="domain" description="Thioredoxin" evidence="2">
    <location>
        <begin position="27"/>
        <end position="186"/>
    </location>
</feature>
<feature type="chain" id="PRO_5005711301" evidence="1">
    <location>
        <begin position="26"/>
        <end position="191"/>
    </location>
</feature>
<dbReference type="PATRIC" id="fig|1121439.3.peg.671"/>
<dbReference type="eggNOG" id="COG1225">
    <property type="taxonomic scope" value="Bacteria"/>
</dbReference>